<comment type="caution">
    <text evidence="8">The sequence shown here is derived from an EMBL/GenBank/DDBJ whole genome shotgun (WGS) entry which is preliminary data.</text>
</comment>
<sequence>MDWPPPEMNYNTKHFDKYHHIIQYAQPGEAKNIKVCRCWQSKRFPYCDDTHKVLIEAGDNVGPYVVKINPKPATTNVAANHLQVRSQLPRTAAFFAAGFGTAALAGLAAVAYARGFRLRGEVELPKTGSPQGAAES</sequence>
<evidence type="ECO:0000259" key="7">
    <source>
        <dbReference type="SMART" id="SM00704"/>
    </source>
</evidence>
<protein>
    <submittedName>
        <fullName evidence="8">Cisd1 protein</fullName>
    </submittedName>
</protein>
<feature type="domain" description="Iron-binding zinc finger CDGSH type" evidence="7">
    <location>
        <begin position="17"/>
        <end position="57"/>
    </location>
</feature>
<keyword evidence="1" id="KW-0001">2Fe-2S</keyword>
<dbReference type="InterPro" id="IPR042216">
    <property type="entry name" value="MitoNEET_CISD"/>
</dbReference>
<keyword evidence="3" id="KW-0408">Iron</keyword>
<dbReference type="AlphaFoldDB" id="A0A812NGM5"/>
<evidence type="ECO:0000256" key="3">
    <source>
        <dbReference type="ARBA" id="ARBA00023004"/>
    </source>
</evidence>
<keyword evidence="6" id="KW-0812">Transmembrane</keyword>
<comment type="cofactor">
    <cofactor evidence="5">
        <name>[2Fe-2S] cluster</name>
        <dbReference type="ChEBI" id="CHEBI:190135"/>
    </cofactor>
</comment>
<dbReference type="SMART" id="SM00704">
    <property type="entry name" value="ZnF_CDGSH"/>
    <property type="match status" value="1"/>
</dbReference>
<keyword evidence="9" id="KW-1185">Reference proteome</keyword>
<dbReference type="Proteomes" id="UP000604046">
    <property type="component" value="Unassembled WGS sequence"/>
</dbReference>
<evidence type="ECO:0000256" key="5">
    <source>
        <dbReference type="ARBA" id="ARBA00034078"/>
    </source>
</evidence>
<gene>
    <name evidence="8" type="primary">Cisd1</name>
    <name evidence="8" type="ORF">SNAT2548_LOCUS16578</name>
</gene>
<proteinExistence type="predicted"/>
<keyword evidence="2" id="KW-0479">Metal-binding</keyword>
<feature type="transmembrane region" description="Helical" evidence="6">
    <location>
        <begin position="92"/>
        <end position="113"/>
    </location>
</feature>
<dbReference type="OrthoDB" id="449252at2759"/>
<dbReference type="GO" id="GO:0051537">
    <property type="term" value="F:2 iron, 2 sulfur cluster binding"/>
    <property type="evidence" value="ECO:0007669"/>
    <property type="project" value="UniProtKB-KW"/>
</dbReference>
<accession>A0A812NGM5</accession>
<evidence type="ECO:0000256" key="2">
    <source>
        <dbReference type="ARBA" id="ARBA00022723"/>
    </source>
</evidence>
<dbReference type="GO" id="GO:0005737">
    <property type="term" value="C:cytoplasm"/>
    <property type="evidence" value="ECO:0007669"/>
    <property type="project" value="UniProtKB-ARBA"/>
</dbReference>
<dbReference type="EMBL" id="CAJNDS010002084">
    <property type="protein sequence ID" value="CAE7315987.1"/>
    <property type="molecule type" value="Genomic_DNA"/>
</dbReference>
<organism evidence="8 9">
    <name type="scientific">Symbiodinium natans</name>
    <dbReference type="NCBI Taxonomy" id="878477"/>
    <lineage>
        <taxon>Eukaryota</taxon>
        <taxon>Sar</taxon>
        <taxon>Alveolata</taxon>
        <taxon>Dinophyceae</taxon>
        <taxon>Suessiales</taxon>
        <taxon>Symbiodiniaceae</taxon>
        <taxon>Symbiodinium</taxon>
    </lineage>
</organism>
<evidence type="ECO:0000256" key="4">
    <source>
        <dbReference type="ARBA" id="ARBA00023014"/>
    </source>
</evidence>
<evidence type="ECO:0000256" key="6">
    <source>
        <dbReference type="SAM" id="Phobius"/>
    </source>
</evidence>
<dbReference type="Pfam" id="PF09360">
    <property type="entry name" value="zf-CDGSH"/>
    <property type="match status" value="1"/>
</dbReference>
<name>A0A812NGM5_9DINO</name>
<keyword evidence="6" id="KW-1133">Transmembrane helix</keyword>
<dbReference type="Gene3D" id="3.40.5.90">
    <property type="entry name" value="CDGSH iron-sulfur domain, mitoNEET-type"/>
    <property type="match status" value="1"/>
</dbReference>
<keyword evidence="4" id="KW-0411">Iron-sulfur</keyword>
<keyword evidence="6" id="KW-0472">Membrane</keyword>
<reference evidence="8" key="1">
    <citation type="submission" date="2021-02" db="EMBL/GenBank/DDBJ databases">
        <authorList>
            <person name="Dougan E. K."/>
            <person name="Rhodes N."/>
            <person name="Thang M."/>
            <person name="Chan C."/>
        </authorList>
    </citation>
    <scope>NUCLEOTIDE SEQUENCE</scope>
</reference>
<evidence type="ECO:0000313" key="9">
    <source>
        <dbReference type="Proteomes" id="UP000604046"/>
    </source>
</evidence>
<dbReference type="GO" id="GO:0046872">
    <property type="term" value="F:metal ion binding"/>
    <property type="evidence" value="ECO:0007669"/>
    <property type="project" value="UniProtKB-KW"/>
</dbReference>
<evidence type="ECO:0000313" key="8">
    <source>
        <dbReference type="EMBL" id="CAE7315987.1"/>
    </source>
</evidence>
<dbReference type="InterPro" id="IPR018967">
    <property type="entry name" value="FeS-contain_CDGSH-typ"/>
</dbReference>
<evidence type="ECO:0000256" key="1">
    <source>
        <dbReference type="ARBA" id="ARBA00022714"/>
    </source>
</evidence>